<comment type="caution">
    <text evidence="2">The sequence shown here is derived from an EMBL/GenBank/DDBJ whole genome shotgun (WGS) entry which is preliminary data.</text>
</comment>
<dbReference type="EMBL" id="JAKMXF010000199">
    <property type="protein sequence ID" value="KAI6655403.1"/>
    <property type="molecule type" value="Genomic_DNA"/>
</dbReference>
<dbReference type="Pfam" id="PF13358">
    <property type="entry name" value="DDE_3"/>
    <property type="match status" value="1"/>
</dbReference>
<reference evidence="2 3" key="1">
    <citation type="journal article" date="2023" name="BMC Biol.">
        <title>The compact genome of the sponge Oopsacas minuta (Hexactinellida) is lacking key metazoan core genes.</title>
        <authorList>
            <person name="Santini S."/>
            <person name="Schenkelaars Q."/>
            <person name="Jourda C."/>
            <person name="Duchesne M."/>
            <person name="Belahbib H."/>
            <person name="Rocher C."/>
            <person name="Selva M."/>
            <person name="Riesgo A."/>
            <person name="Vervoort M."/>
            <person name="Leys S.P."/>
            <person name="Kodjabachian L."/>
            <person name="Le Bivic A."/>
            <person name="Borchiellini C."/>
            <person name="Claverie J.M."/>
            <person name="Renard E."/>
        </authorList>
    </citation>
    <scope>NUCLEOTIDE SEQUENCE [LARGE SCALE GENOMIC DNA]</scope>
    <source>
        <strain evidence="2">SPO-2</strain>
    </source>
</reference>
<evidence type="ECO:0000259" key="1">
    <source>
        <dbReference type="Pfam" id="PF13358"/>
    </source>
</evidence>
<proteinExistence type="predicted"/>
<dbReference type="Gene3D" id="3.30.420.10">
    <property type="entry name" value="Ribonuclease H-like superfamily/Ribonuclease H"/>
    <property type="match status" value="1"/>
</dbReference>
<dbReference type="Proteomes" id="UP001165289">
    <property type="component" value="Unassembled WGS sequence"/>
</dbReference>
<accession>A0AAV7K3A4</accession>
<dbReference type="AlphaFoldDB" id="A0AAV7K3A4"/>
<keyword evidence="3" id="KW-1185">Reference proteome</keyword>
<dbReference type="InterPro" id="IPR038717">
    <property type="entry name" value="Tc1-like_DDE_dom"/>
</dbReference>
<dbReference type="InterPro" id="IPR036397">
    <property type="entry name" value="RNaseH_sf"/>
</dbReference>
<gene>
    <name evidence="2" type="ORF">LOD99_2238</name>
</gene>
<evidence type="ECO:0000313" key="2">
    <source>
        <dbReference type="EMBL" id="KAI6655403.1"/>
    </source>
</evidence>
<name>A0AAV7K3A4_9METZ</name>
<protein>
    <recommendedName>
        <fullName evidence="1">Tc1-like transposase DDE domain-containing protein</fullName>
    </recommendedName>
</protein>
<sequence>MWTKSNKKRIAPTTKHVPKIHVWAAFSSMGTFPLCVFTNNVNSGMFLDIMEGYLITQAQVYHESHWRLVMDNDPKHASKKVCTWLAQNVPNQIPWPSPSPDLNPIKNLFAWVKGEILKLGPRTIPELKLNLEAESYSTRFLKPCWESMPRICQLLVEGNGYPINY</sequence>
<organism evidence="2 3">
    <name type="scientific">Oopsacas minuta</name>
    <dbReference type="NCBI Taxonomy" id="111878"/>
    <lineage>
        <taxon>Eukaryota</taxon>
        <taxon>Metazoa</taxon>
        <taxon>Porifera</taxon>
        <taxon>Hexactinellida</taxon>
        <taxon>Hexasterophora</taxon>
        <taxon>Lyssacinosida</taxon>
        <taxon>Leucopsacidae</taxon>
        <taxon>Oopsacas</taxon>
    </lineage>
</organism>
<dbReference type="GO" id="GO:0003676">
    <property type="term" value="F:nucleic acid binding"/>
    <property type="evidence" value="ECO:0007669"/>
    <property type="project" value="InterPro"/>
</dbReference>
<feature type="domain" description="Tc1-like transposase DDE" evidence="1">
    <location>
        <begin position="4"/>
        <end position="118"/>
    </location>
</feature>
<evidence type="ECO:0000313" key="3">
    <source>
        <dbReference type="Proteomes" id="UP001165289"/>
    </source>
</evidence>